<evidence type="ECO:0000313" key="4">
    <source>
        <dbReference type="Proteomes" id="UP000279236"/>
    </source>
</evidence>
<dbReference type="InterPro" id="IPR051450">
    <property type="entry name" value="Gfo/Idh/MocA_Oxidoreductases"/>
</dbReference>
<dbReference type="GeneID" id="39593694"/>
<dbReference type="EMBL" id="RSCE01000008">
    <property type="protein sequence ID" value="RSH80569.1"/>
    <property type="molecule type" value="Genomic_DNA"/>
</dbReference>
<organism evidence="3 4">
    <name type="scientific">Apiotrichum porosum</name>
    <dbReference type="NCBI Taxonomy" id="105984"/>
    <lineage>
        <taxon>Eukaryota</taxon>
        <taxon>Fungi</taxon>
        <taxon>Dikarya</taxon>
        <taxon>Basidiomycota</taxon>
        <taxon>Agaricomycotina</taxon>
        <taxon>Tremellomycetes</taxon>
        <taxon>Trichosporonales</taxon>
        <taxon>Trichosporonaceae</taxon>
        <taxon>Apiotrichum</taxon>
    </lineage>
</organism>
<dbReference type="AlphaFoldDB" id="A0A427XNS6"/>
<proteinExistence type="predicted"/>
<dbReference type="PANTHER" id="PTHR43377:SF12">
    <property type="entry name" value="BINDING ROSSMANN FOLD OXIDOREDUCTASE, PUTATIVE (AFU_ORTHOLOGUE AFUA_3G11840)-RELATED"/>
    <property type="match status" value="1"/>
</dbReference>
<feature type="domain" description="Gfo/Idh/MocA-like oxidoreductase C-terminal" evidence="2">
    <location>
        <begin position="152"/>
        <end position="353"/>
    </location>
</feature>
<dbReference type="SUPFAM" id="SSF55347">
    <property type="entry name" value="Glyceraldehyde-3-phosphate dehydrogenase-like, C-terminal domain"/>
    <property type="match status" value="1"/>
</dbReference>
<dbReference type="Gene3D" id="3.30.360.10">
    <property type="entry name" value="Dihydrodipicolinate Reductase, domain 2"/>
    <property type="match status" value="1"/>
</dbReference>
<evidence type="ECO:0000259" key="2">
    <source>
        <dbReference type="Pfam" id="PF02894"/>
    </source>
</evidence>
<dbReference type="InterPro" id="IPR004104">
    <property type="entry name" value="Gfo/Idh/MocA-like_OxRdtase_C"/>
</dbReference>
<dbReference type="Pfam" id="PF02894">
    <property type="entry name" value="GFO_IDH_MocA_C"/>
    <property type="match status" value="1"/>
</dbReference>
<reference evidence="3 4" key="1">
    <citation type="submission" date="2018-11" db="EMBL/GenBank/DDBJ databases">
        <title>Genome sequence of Apiotrichum porosum DSM 27194.</title>
        <authorList>
            <person name="Aliyu H."/>
            <person name="Gorte O."/>
            <person name="Ochsenreither K."/>
        </authorList>
    </citation>
    <scope>NUCLEOTIDE SEQUENCE [LARGE SCALE GENOMIC DNA]</scope>
    <source>
        <strain evidence="3 4">DSM 27194</strain>
    </source>
</reference>
<dbReference type="InterPro" id="IPR036291">
    <property type="entry name" value="NAD(P)-bd_dom_sf"/>
</dbReference>
<dbReference type="SUPFAM" id="SSF51735">
    <property type="entry name" value="NAD(P)-binding Rossmann-fold domains"/>
    <property type="match status" value="1"/>
</dbReference>
<dbReference type="InterPro" id="IPR000683">
    <property type="entry name" value="Gfo/Idh/MocA-like_OxRdtase_N"/>
</dbReference>
<dbReference type="Pfam" id="PF01408">
    <property type="entry name" value="GFO_IDH_MocA"/>
    <property type="match status" value="1"/>
</dbReference>
<dbReference type="STRING" id="105984.A0A427XNS6"/>
<comment type="caution">
    <text evidence="3">The sequence shown here is derived from an EMBL/GenBank/DDBJ whole genome shotgun (WGS) entry which is preliminary data.</text>
</comment>
<dbReference type="Gene3D" id="3.40.50.720">
    <property type="entry name" value="NAD(P)-binding Rossmann-like Domain"/>
    <property type="match status" value="1"/>
</dbReference>
<keyword evidence="4" id="KW-1185">Reference proteome</keyword>
<dbReference type="PANTHER" id="PTHR43377">
    <property type="entry name" value="BILIVERDIN REDUCTASE A"/>
    <property type="match status" value="1"/>
</dbReference>
<dbReference type="OrthoDB" id="64915at2759"/>
<sequence length="443" mass="48584">MVTEQSNPVTLIVLGGGQRGVVYANYALHNPHLAKVVAVADPREARRKIFARQHHLADDRLFSDWEEVAKLPRFADAVLVTTLDQLHAPAVSVFSKLGYHILCEKPMATEISDCVNMVKEIQGSAGTSPTGHPLIFGVGHVLRYSPYNRAVKEVIDSGVLGDIVNIQHMEPVGNEHFAHSFVRGNWGKEHETTFALMAKCCHDLDILSYYLDGRKPNRISSFGSVAHFKPSKKPAAAGDVKRCLDCKAEKDCVWSAQKIYLDALEPDSKRRVGWARVIVHDTDVTKENVTRALEEGPYGICVYEAGNDVVDHQVVNIEYDGGVTANMTMSAFTEAECARRTVIQGTRGELVGDMNTFTVFDFLSRSSRTVVPDNGVGAHGGGDGVLAECFVAAVANDDQSLLGVTPDDILNSHLTVFAAEKARHENRVVDFDEFKRQVVDKAA</sequence>
<accession>A0A427XNS6</accession>
<feature type="domain" description="Gfo/Idh/MocA-like oxidoreductase N-terminal" evidence="1">
    <location>
        <begin position="12"/>
        <end position="121"/>
    </location>
</feature>
<protein>
    <recommendedName>
        <fullName evidence="5">Gfo/Idh/MocA-like oxidoreductase N-terminal domain-containing protein</fullName>
    </recommendedName>
</protein>
<gene>
    <name evidence="3" type="ORF">EHS24_009151</name>
</gene>
<dbReference type="Proteomes" id="UP000279236">
    <property type="component" value="Unassembled WGS sequence"/>
</dbReference>
<dbReference type="GO" id="GO:0000166">
    <property type="term" value="F:nucleotide binding"/>
    <property type="evidence" value="ECO:0007669"/>
    <property type="project" value="InterPro"/>
</dbReference>
<dbReference type="RefSeq" id="XP_028475516.1">
    <property type="nucleotide sequence ID" value="XM_028624444.1"/>
</dbReference>
<name>A0A427XNS6_9TREE</name>
<evidence type="ECO:0008006" key="5">
    <source>
        <dbReference type="Google" id="ProtNLM"/>
    </source>
</evidence>
<evidence type="ECO:0000313" key="3">
    <source>
        <dbReference type="EMBL" id="RSH80569.1"/>
    </source>
</evidence>
<evidence type="ECO:0000259" key="1">
    <source>
        <dbReference type="Pfam" id="PF01408"/>
    </source>
</evidence>